<gene>
    <name evidence="2" type="ORF">RB2654_08207</name>
</gene>
<accession>A3VHI2</accession>
<evidence type="ECO:0000313" key="3">
    <source>
        <dbReference type="Proteomes" id="UP000002931"/>
    </source>
</evidence>
<dbReference type="HOGENOM" id="CLU_1407296_0_0_5"/>
<evidence type="ECO:0008006" key="4">
    <source>
        <dbReference type="Google" id="ProtNLM"/>
    </source>
</evidence>
<sequence length="193" mass="19602">MRAFVALLPSALALTACASPFTNAAIGYNAILNEISAAQQSADQLPTSGTATYAGYLLLAAYDNTGASDDFIGDVDMDATFTAAGATLDGQVTNFQDNADEQPVAGTLRLNNGVLDRTASLTNPDNPGTQHSFFVNADGTLTNQAGDTFAFDSVIYGDVVGTDGSLLTGQVSGDAVINGVTESAGGTFAARAD</sequence>
<protein>
    <recommendedName>
        <fullName evidence="4">Transferrin-binding protein B C-lobe/N-lobe beta barrel domain-containing protein</fullName>
    </recommendedName>
</protein>
<evidence type="ECO:0000256" key="1">
    <source>
        <dbReference type="SAM" id="SignalP"/>
    </source>
</evidence>
<dbReference type="PROSITE" id="PS51257">
    <property type="entry name" value="PROKAR_LIPOPROTEIN"/>
    <property type="match status" value="1"/>
</dbReference>
<dbReference type="AlphaFoldDB" id="A3VHI2"/>
<feature type="chain" id="PRO_5002661793" description="Transferrin-binding protein B C-lobe/N-lobe beta barrel domain-containing protein" evidence="1">
    <location>
        <begin position="25"/>
        <end position="193"/>
    </location>
</feature>
<keyword evidence="1" id="KW-0732">Signal</keyword>
<dbReference type="EMBL" id="AAMT01000009">
    <property type="protein sequence ID" value="EAQ12173.1"/>
    <property type="molecule type" value="Genomic_DNA"/>
</dbReference>
<name>A3VHI2_9RHOB</name>
<dbReference type="Proteomes" id="UP000002931">
    <property type="component" value="Unassembled WGS sequence"/>
</dbReference>
<organism evidence="2 3">
    <name type="scientific">Maritimibacter alkaliphilus HTCC2654</name>
    <dbReference type="NCBI Taxonomy" id="314271"/>
    <lineage>
        <taxon>Bacteria</taxon>
        <taxon>Pseudomonadati</taxon>
        <taxon>Pseudomonadota</taxon>
        <taxon>Alphaproteobacteria</taxon>
        <taxon>Rhodobacterales</taxon>
        <taxon>Roseobacteraceae</taxon>
        <taxon>Maritimibacter</taxon>
    </lineage>
</organism>
<dbReference type="Gene3D" id="2.40.160.90">
    <property type="match status" value="1"/>
</dbReference>
<comment type="caution">
    <text evidence="2">The sequence shown here is derived from an EMBL/GenBank/DDBJ whole genome shotgun (WGS) entry which is preliminary data.</text>
</comment>
<reference evidence="2 3" key="1">
    <citation type="journal article" date="2010" name="J. Bacteriol.">
        <title>Genome sequences of Pelagibaca bermudensis HTCC2601T and Maritimibacter alkaliphilus HTCC2654T, the type strains of two marine Roseobacter genera.</title>
        <authorList>
            <person name="Thrash J.C."/>
            <person name="Cho J.C."/>
            <person name="Ferriera S."/>
            <person name="Johnson J."/>
            <person name="Vergin K.L."/>
            <person name="Giovannoni S.J."/>
        </authorList>
    </citation>
    <scope>NUCLEOTIDE SEQUENCE [LARGE SCALE GENOMIC DNA]</scope>
    <source>
        <strain evidence="2 3">HTCC2654</strain>
    </source>
</reference>
<proteinExistence type="predicted"/>
<feature type="signal peptide" evidence="1">
    <location>
        <begin position="1"/>
        <end position="24"/>
    </location>
</feature>
<keyword evidence="3" id="KW-1185">Reference proteome</keyword>
<dbReference type="RefSeq" id="WP_008330450.1">
    <property type="nucleotide sequence ID" value="NZ_CH902578.1"/>
</dbReference>
<evidence type="ECO:0000313" key="2">
    <source>
        <dbReference type="EMBL" id="EAQ12173.1"/>
    </source>
</evidence>